<dbReference type="EMBL" id="JAGQDC010000004">
    <property type="protein sequence ID" value="MCL1028788.1"/>
    <property type="molecule type" value="Genomic_DNA"/>
</dbReference>
<dbReference type="Proteomes" id="UP001165275">
    <property type="component" value="Unassembled WGS sequence"/>
</dbReference>
<dbReference type="InterPro" id="IPR005415">
    <property type="entry name" value="T3SS_Ca_resp_chp_LcrH/SycD"/>
</dbReference>
<protein>
    <submittedName>
        <fullName evidence="3">Type III secretion system translocator chaperone SicA</fullName>
    </submittedName>
</protein>
<organism evidence="3 4">
    <name type="scientific">Serratia silvae</name>
    <dbReference type="NCBI Taxonomy" id="2824122"/>
    <lineage>
        <taxon>Bacteria</taxon>
        <taxon>Pseudomonadati</taxon>
        <taxon>Pseudomonadota</taxon>
        <taxon>Gammaproteobacteria</taxon>
        <taxon>Enterobacterales</taxon>
        <taxon>Yersiniaceae</taxon>
        <taxon>Serratia</taxon>
    </lineage>
</organism>
<dbReference type="PRINTS" id="PR01595">
    <property type="entry name" value="SYCDCHAPRONE"/>
</dbReference>
<name>A0ABT0K9U2_9GAMM</name>
<comment type="similarity">
    <text evidence="1">Belongs to the LcrH/SycD chaperone family.</text>
</comment>
<gene>
    <name evidence="3" type="primary">sicA</name>
    <name evidence="3" type="ORF">KAJ71_07085</name>
</gene>
<dbReference type="InterPro" id="IPR011990">
    <property type="entry name" value="TPR-like_helical_dom_sf"/>
</dbReference>
<keyword evidence="2" id="KW-0143">Chaperone</keyword>
<comment type="caution">
    <text evidence="3">The sequence shown here is derived from an EMBL/GenBank/DDBJ whole genome shotgun (WGS) entry which is preliminary data.</text>
</comment>
<sequence>MIQKTGDLSANEMEQMILLVMNGGATLKEVHGISEDAMENIYAHAYQCYQSGKLHEAERFFKFLCMYDLKNPDYFIGLGAVYQLSKNYLKACDIYALAYVLADKNFIPVFFSGQCQLLLGNIAKALQCFDIIIRRCEDETLIKRAVAYSETIRKNHAESMQSNNGSPSEEDAD</sequence>
<evidence type="ECO:0000256" key="2">
    <source>
        <dbReference type="ARBA" id="ARBA00023186"/>
    </source>
</evidence>
<dbReference type="NCBIfam" id="TIGR02552">
    <property type="entry name" value="LcrH_SycD"/>
    <property type="match status" value="1"/>
</dbReference>
<dbReference type="Gene3D" id="1.25.40.10">
    <property type="entry name" value="Tetratricopeptide repeat domain"/>
    <property type="match status" value="1"/>
</dbReference>
<evidence type="ECO:0000313" key="4">
    <source>
        <dbReference type="Proteomes" id="UP001165275"/>
    </source>
</evidence>
<dbReference type="NCBIfam" id="NF011859">
    <property type="entry name" value="PRK15331.1"/>
    <property type="match status" value="1"/>
</dbReference>
<dbReference type="PIRSF" id="PIRSF003165">
    <property type="entry name" value="Chaperone_SicA"/>
    <property type="match status" value="1"/>
</dbReference>
<keyword evidence="4" id="KW-1185">Reference proteome</keyword>
<dbReference type="SUPFAM" id="SSF48452">
    <property type="entry name" value="TPR-like"/>
    <property type="match status" value="1"/>
</dbReference>
<proteinExistence type="inferred from homology"/>
<dbReference type="RefSeq" id="WP_248945070.1">
    <property type="nucleotide sequence ID" value="NZ_CBCSGY010000005.1"/>
</dbReference>
<dbReference type="InterPro" id="IPR011716">
    <property type="entry name" value="TPR-3"/>
</dbReference>
<dbReference type="Pfam" id="PF07720">
    <property type="entry name" value="TPR_3"/>
    <property type="match status" value="2"/>
</dbReference>
<evidence type="ECO:0000313" key="3">
    <source>
        <dbReference type="EMBL" id="MCL1028788.1"/>
    </source>
</evidence>
<accession>A0ABT0K9U2</accession>
<reference evidence="3" key="1">
    <citation type="submission" date="2021-04" db="EMBL/GenBank/DDBJ databases">
        <title>Genome sequence of Serratia sp. arafor3.</title>
        <authorList>
            <person name="Besaury L."/>
        </authorList>
    </citation>
    <scope>NUCLEOTIDE SEQUENCE</scope>
    <source>
        <strain evidence="3">Arafor3</strain>
    </source>
</reference>
<dbReference type="InterPro" id="IPR016379">
    <property type="entry name" value="T3SS_Ca_resp_chp_LcrH/SycD_sub"/>
</dbReference>
<evidence type="ECO:0000256" key="1">
    <source>
        <dbReference type="ARBA" id="ARBA00010244"/>
    </source>
</evidence>